<dbReference type="Proteomes" id="UP000006038">
    <property type="component" value="Chromosome 8"/>
</dbReference>
<dbReference type="InterPro" id="IPR054726">
    <property type="entry name" value="Ubiq_DUF569-assoc"/>
</dbReference>
<dbReference type="PANTHER" id="PTHR31205">
    <property type="entry name" value="ACTIN CROSS-LINKING PROTEIN (DUF569)"/>
    <property type="match status" value="1"/>
</dbReference>
<evidence type="ECO:0000259" key="1">
    <source>
        <dbReference type="Pfam" id="PF22932"/>
    </source>
</evidence>
<dbReference type="Pfam" id="PF22932">
    <property type="entry name" value="Ubiq_DUF_assoc"/>
    <property type="match status" value="1"/>
</dbReference>
<dbReference type="HOGENOM" id="CLU_2691712_0_0_1"/>
<dbReference type="Gramene" id="OB08G14170.1">
    <property type="protein sequence ID" value="OB08G14170.1"/>
    <property type="gene ID" value="OB08G14170"/>
</dbReference>
<dbReference type="EnsemblPlants" id="OB08G14170.1">
    <property type="protein sequence ID" value="OB08G14170.1"/>
    <property type="gene ID" value="OB08G14170"/>
</dbReference>
<reference evidence="2" key="1">
    <citation type="journal article" date="2013" name="Nat. Commun.">
        <title>Whole-genome sequencing of Oryza brachyantha reveals mechanisms underlying Oryza genome evolution.</title>
        <authorList>
            <person name="Chen J."/>
            <person name="Huang Q."/>
            <person name="Gao D."/>
            <person name="Wang J."/>
            <person name="Lang Y."/>
            <person name="Liu T."/>
            <person name="Li B."/>
            <person name="Bai Z."/>
            <person name="Luis Goicoechea J."/>
            <person name="Liang C."/>
            <person name="Chen C."/>
            <person name="Zhang W."/>
            <person name="Sun S."/>
            <person name="Liao Y."/>
            <person name="Zhang X."/>
            <person name="Yang L."/>
            <person name="Song C."/>
            <person name="Wang M."/>
            <person name="Shi J."/>
            <person name="Liu G."/>
            <person name="Liu J."/>
            <person name="Zhou H."/>
            <person name="Zhou W."/>
            <person name="Yu Q."/>
            <person name="An N."/>
            <person name="Chen Y."/>
            <person name="Cai Q."/>
            <person name="Wang B."/>
            <person name="Liu B."/>
            <person name="Min J."/>
            <person name="Huang Y."/>
            <person name="Wu H."/>
            <person name="Li Z."/>
            <person name="Zhang Y."/>
            <person name="Yin Y."/>
            <person name="Song W."/>
            <person name="Jiang J."/>
            <person name="Jackson S.A."/>
            <person name="Wing R.A."/>
            <person name="Wang J."/>
            <person name="Chen M."/>
        </authorList>
    </citation>
    <scope>NUCLEOTIDE SEQUENCE [LARGE SCALE GENOMIC DNA]</scope>
    <source>
        <strain evidence="2">cv. IRGC 101232</strain>
    </source>
</reference>
<evidence type="ECO:0000313" key="2">
    <source>
        <dbReference type="EnsemblPlants" id="OB08G14170.1"/>
    </source>
</evidence>
<dbReference type="PANTHER" id="PTHR31205:SF39">
    <property type="entry name" value="OS08G0164400 PROTEIN"/>
    <property type="match status" value="1"/>
</dbReference>
<organism evidence="2">
    <name type="scientific">Oryza brachyantha</name>
    <name type="common">malo sina</name>
    <dbReference type="NCBI Taxonomy" id="4533"/>
    <lineage>
        <taxon>Eukaryota</taxon>
        <taxon>Viridiplantae</taxon>
        <taxon>Streptophyta</taxon>
        <taxon>Embryophyta</taxon>
        <taxon>Tracheophyta</taxon>
        <taxon>Spermatophyta</taxon>
        <taxon>Magnoliopsida</taxon>
        <taxon>Liliopsida</taxon>
        <taxon>Poales</taxon>
        <taxon>Poaceae</taxon>
        <taxon>BOP clade</taxon>
        <taxon>Oryzoideae</taxon>
        <taxon>Oryzeae</taxon>
        <taxon>Oryzinae</taxon>
        <taxon>Oryza</taxon>
    </lineage>
</organism>
<evidence type="ECO:0000313" key="3">
    <source>
        <dbReference type="Proteomes" id="UP000006038"/>
    </source>
</evidence>
<feature type="domain" description="DUF569" evidence="1">
    <location>
        <begin position="11"/>
        <end position="64"/>
    </location>
</feature>
<proteinExistence type="predicted"/>
<dbReference type="AlphaFoldDB" id="J3MQN8"/>
<name>J3MQN8_ORYBR</name>
<protein>
    <recommendedName>
        <fullName evidence="1">DUF569 domain-containing protein</fullName>
    </recommendedName>
</protein>
<reference evidence="2" key="2">
    <citation type="submission" date="2013-04" db="UniProtKB">
        <authorList>
            <consortium name="EnsemblPlants"/>
        </authorList>
    </citation>
    <scope>IDENTIFICATION</scope>
</reference>
<accession>J3MQN8</accession>
<keyword evidence="3" id="KW-1185">Reference proteome</keyword>
<sequence length="74" mass="8447">MVEKADGSKISFQYSGRSVQLLREELACHVNYDFTLCVRAGRHGRVTPLLIDLPRSRETLHVVLVRSNNEGPYF</sequence>